<dbReference type="InterPro" id="IPR007554">
    <property type="entry name" value="Glycerophosphate_synth"/>
</dbReference>
<sequence>MSIKNKFLSLFNSSSNNSDFENLNNYYKKVLEDIENEDISGYDRNLKYYNDLKDCELFSSEYYITNQGLELSEEYALAHYLNEGYKQSRNPSPEFNNDKYLRLYPDVRLASLNPLAHYVLYGEKEGRRLPLSEYEELENEIVSVKNLIYQNRVTDNLVLLRDKVSKGKKVNVVFVLPAMMFVYKDLYNYFDNDDMFNVQIVLVPHRLGNSQKITDVAKDKHYQIFSYLKEKQYNVIDGYDFEKNEGIDLVSTCNPDIIFYVLPYMRIFPKTMKISNLPSNILYAYIPYGEFVEDNLDDLFFNFGWNEIAWKIFCSTEEYLINSTEKSIVGSSNVVLAGSARMDSLINFEESDEDYKWIYSKEENKKRIIWAPHHTLARPGMDDSLSYSTFDENFEFFYNYAKDHPDIEWVIRPHPLLKEVLSNINTNMRVQGIADENFADDYFFKWESLPNARFHEEIDYFDLFATADAMITDCISFKAEYLFANKPGLILNKTGVELDGYQGEITDAWYNCDGSDFEKIEEFIEDVVVGGNDYLKEKREEIFNKNFNVNLGSASKVIFDYIKNELT</sequence>
<dbReference type="HOGENOM" id="CLU_516733_0_0_2"/>
<accession>D3E305</accession>
<reference evidence="1 2" key="1">
    <citation type="journal article" date="2010" name="PLoS ONE">
        <title>The genome sequence of the rumen methanogen Methanobrevibacter ruminantium reveals new possibilities for controlling ruminant methane emissions.</title>
        <authorList>
            <person name="Leahy S.C."/>
            <person name="Kelly W.J."/>
            <person name="Altermann E."/>
            <person name="Ronimus R.S."/>
            <person name="Yeoman C.J."/>
            <person name="Pacheco D.M."/>
            <person name="Li D."/>
            <person name="Kong Z."/>
            <person name="McTavish S."/>
            <person name="Sang C."/>
            <person name="Lambie S.C."/>
            <person name="Janssen P.H."/>
            <person name="Dey D."/>
            <person name="Attwood G.T."/>
        </authorList>
    </citation>
    <scope>NUCLEOTIDE SEQUENCE [LARGE SCALE GENOMIC DNA]</scope>
    <source>
        <strain evidence="2">ATCC 35063 / DSM 1093 / JCM 13430 / OCM 146 / M1</strain>
    </source>
</reference>
<dbReference type="SUPFAM" id="SSF53756">
    <property type="entry name" value="UDP-Glycosyltransferase/glycogen phosphorylase"/>
    <property type="match status" value="1"/>
</dbReference>
<dbReference type="GO" id="GO:0016020">
    <property type="term" value="C:membrane"/>
    <property type="evidence" value="ECO:0007669"/>
    <property type="project" value="InterPro"/>
</dbReference>
<dbReference type="Proteomes" id="UP000008680">
    <property type="component" value="Chromosome"/>
</dbReference>
<dbReference type="EMBL" id="CP001719">
    <property type="protein sequence ID" value="ADC46916.1"/>
    <property type="molecule type" value="Genomic_DNA"/>
</dbReference>
<keyword evidence="2" id="KW-1185">Reference proteome</keyword>
<evidence type="ECO:0000313" key="1">
    <source>
        <dbReference type="EMBL" id="ADC46916.1"/>
    </source>
</evidence>
<dbReference type="Gene3D" id="3.40.50.12580">
    <property type="match status" value="1"/>
</dbReference>
<protein>
    <recommendedName>
        <fullName evidence="3">CDP-glycerol:poly(Glycerophosphate) glycerophosphotransferase</fullName>
    </recommendedName>
</protein>
<name>D3E305_METRM</name>
<dbReference type="GeneID" id="8770717"/>
<dbReference type="OrthoDB" id="46222at2157"/>
<dbReference type="KEGG" id="mru:mru_1065"/>
<dbReference type="Pfam" id="PF04464">
    <property type="entry name" value="Glyphos_transf"/>
    <property type="match status" value="1"/>
</dbReference>
<dbReference type="eggNOG" id="arCOG04827">
    <property type="taxonomic scope" value="Archaea"/>
</dbReference>
<dbReference type="AlphaFoldDB" id="D3E305"/>
<dbReference type="STRING" id="634498.mru_1065"/>
<dbReference type="RefSeq" id="WP_012955866.1">
    <property type="nucleotide sequence ID" value="NC_013790.1"/>
</dbReference>
<gene>
    <name evidence="1" type="ordered locus">mru_1065</name>
</gene>
<organism evidence="1 2">
    <name type="scientific">Methanobrevibacter ruminantium (strain ATCC 35063 / DSM 1093 / JCM 13430 / OCM 146 / M1)</name>
    <name type="common">Methanobacterium ruminantium</name>
    <dbReference type="NCBI Taxonomy" id="634498"/>
    <lineage>
        <taxon>Archaea</taxon>
        <taxon>Methanobacteriati</taxon>
        <taxon>Methanobacteriota</taxon>
        <taxon>Methanomada group</taxon>
        <taxon>Methanobacteria</taxon>
        <taxon>Methanobacteriales</taxon>
        <taxon>Methanobacteriaceae</taxon>
        <taxon>Methanobrevibacter</taxon>
    </lineage>
</organism>
<evidence type="ECO:0000313" key="2">
    <source>
        <dbReference type="Proteomes" id="UP000008680"/>
    </source>
</evidence>
<evidence type="ECO:0008006" key="3">
    <source>
        <dbReference type="Google" id="ProtNLM"/>
    </source>
</evidence>
<dbReference type="PATRIC" id="fig|634498.28.peg.1065"/>
<dbReference type="GO" id="GO:0047355">
    <property type="term" value="F:CDP-glycerol glycerophosphotransferase activity"/>
    <property type="evidence" value="ECO:0007669"/>
    <property type="project" value="InterPro"/>
</dbReference>
<proteinExistence type="predicted"/>
<dbReference type="InterPro" id="IPR043148">
    <property type="entry name" value="TagF_C"/>
</dbReference>